<feature type="domain" description="Retrovirus-related Pol polyprotein from transposon TNT 1-94-like beta-barrel" evidence="2">
    <location>
        <begin position="27"/>
        <end position="79"/>
    </location>
</feature>
<comment type="caution">
    <text evidence="3">The sequence shown here is derived from an EMBL/GenBank/DDBJ whole genome shotgun (WGS) entry which is preliminary data.</text>
</comment>
<keyword evidence="4" id="KW-1185">Reference proteome</keyword>
<evidence type="ECO:0000313" key="3">
    <source>
        <dbReference type="EMBL" id="KAK3009322.1"/>
    </source>
</evidence>
<dbReference type="Proteomes" id="UP001188597">
    <property type="component" value="Unassembled WGS sequence"/>
</dbReference>
<dbReference type="AlphaFoldDB" id="A0AA88VJH5"/>
<evidence type="ECO:0000259" key="2">
    <source>
        <dbReference type="Pfam" id="PF22936"/>
    </source>
</evidence>
<dbReference type="Pfam" id="PF13976">
    <property type="entry name" value="gag_pre-integrs"/>
    <property type="match status" value="1"/>
</dbReference>
<evidence type="ECO:0000259" key="1">
    <source>
        <dbReference type="Pfam" id="PF13976"/>
    </source>
</evidence>
<gene>
    <name evidence="3" type="ORF">RJ639_014463</name>
</gene>
<protein>
    <recommendedName>
        <fullName evidence="5">GAG-pre-integrase domain-containing protein</fullName>
    </recommendedName>
</protein>
<dbReference type="Pfam" id="PF22936">
    <property type="entry name" value="Pol_BBD"/>
    <property type="match status" value="1"/>
</dbReference>
<accession>A0AA88VJH5</accession>
<organism evidence="3 4">
    <name type="scientific">Escallonia herrerae</name>
    <dbReference type="NCBI Taxonomy" id="1293975"/>
    <lineage>
        <taxon>Eukaryota</taxon>
        <taxon>Viridiplantae</taxon>
        <taxon>Streptophyta</taxon>
        <taxon>Embryophyta</taxon>
        <taxon>Tracheophyta</taxon>
        <taxon>Spermatophyta</taxon>
        <taxon>Magnoliopsida</taxon>
        <taxon>eudicotyledons</taxon>
        <taxon>Gunneridae</taxon>
        <taxon>Pentapetalae</taxon>
        <taxon>asterids</taxon>
        <taxon>campanulids</taxon>
        <taxon>Escalloniales</taxon>
        <taxon>Escalloniaceae</taxon>
        <taxon>Escallonia</taxon>
    </lineage>
</organism>
<evidence type="ECO:0000313" key="4">
    <source>
        <dbReference type="Proteomes" id="UP001188597"/>
    </source>
</evidence>
<dbReference type="InterPro" id="IPR054722">
    <property type="entry name" value="PolX-like_BBD"/>
</dbReference>
<feature type="domain" description="GAG-pre-integrase" evidence="1">
    <location>
        <begin position="107"/>
        <end position="157"/>
    </location>
</feature>
<evidence type="ECO:0008006" key="5">
    <source>
        <dbReference type="Google" id="ProtNLM"/>
    </source>
</evidence>
<sequence length="259" mass="28932">MAVQAHKEPAADVWYVDTGCSNHMCGISFGDCSTVNVMGKGDVKIRTKNGFIETISNVLYVPDLKSNLLSAGQLQEKGYIITIQQGACEIYDPIRGAIVVVEMSSNRLFPLKIESVQSCLMTEVKDSSWLWHFRYGHLSFGGLKTLQQKNMVTGLPQIAIPSQKIVTNRDVVFEEESTWDWNRQQPTPVIFDSDAEEKMQPTPMISMPENATPTVAETLPATTEATDVAVHSARRARKRPAWMKDYKDVSLLKGGWFSE</sequence>
<proteinExistence type="predicted"/>
<name>A0AA88VJH5_9ASTE</name>
<dbReference type="EMBL" id="JAVXUP010001657">
    <property type="protein sequence ID" value="KAK3009322.1"/>
    <property type="molecule type" value="Genomic_DNA"/>
</dbReference>
<reference evidence="3" key="1">
    <citation type="submission" date="2022-12" db="EMBL/GenBank/DDBJ databases">
        <title>Draft genome assemblies for two species of Escallonia (Escalloniales).</title>
        <authorList>
            <person name="Chanderbali A."/>
            <person name="Dervinis C."/>
            <person name="Anghel I."/>
            <person name="Soltis D."/>
            <person name="Soltis P."/>
            <person name="Zapata F."/>
        </authorList>
    </citation>
    <scope>NUCLEOTIDE SEQUENCE</scope>
    <source>
        <strain evidence="3">UCBG64.0493</strain>
        <tissue evidence="3">Leaf</tissue>
    </source>
</reference>
<dbReference type="InterPro" id="IPR025724">
    <property type="entry name" value="GAG-pre-integrase_dom"/>
</dbReference>